<feature type="binding site" evidence="15">
    <location>
        <position position="461"/>
    </location>
    <ligand>
        <name>Mg(2+)</name>
        <dbReference type="ChEBI" id="CHEBI:18420"/>
        <note>shared with alpha subunit</note>
    </ligand>
</feature>
<proteinExistence type="inferred from homology"/>
<dbReference type="FunFam" id="3.30.930.10:FF:000022">
    <property type="entry name" value="Phenylalanine--tRNA ligase beta subunit"/>
    <property type="match status" value="1"/>
</dbReference>
<comment type="similarity">
    <text evidence="2 15">Belongs to the phenylalanyl-tRNA synthetase beta subunit family. Type 1 subfamily.</text>
</comment>
<feature type="domain" description="TRNA-binding" evidence="17">
    <location>
        <begin position="39"/>
        <end position="147"/>
    </location>
</feature>
<dbReference type="FunFam" id="3.30.56.10:FF:000002">
    <property type="entry name" value="Phenylalanine--tRNA ligase beta subunit"/>
    <property type="match status" value="1"/>
</dbReference>
<evidence type="ECO:0000313" key="21">
    <source>
        <dbReference type="Proteomes" id="UP000228987"/>
    </source>
</evidence>
<dbReference type="GO" id="GO:0004826">
    <property type="term" value="F:phenylalanine-tRNA ligase activity"/>
    <property type="evidence" value="ECO:0007669"/>
    <property type="project" value="UniProtKB-UniRule"/>
</dbReference>
<feature type="domain" description="B5" evidence="19">
    <location>
        <begin position="398"/>
        <end position="474"/>
    </location>
</feature>
<dbReference type="FunFam" id="3.30.70.380:FF:000001">
    <property type="entry name" value="Phenylalanine--tRNA ligase beta subunit"/>
    <property type="match status" value="1"/>
</dbReference>
<sequence length="790" mass="86870">MKFSENWLREWVSPKISTEELVEQLTMAGLEVDATESAANQFNGVVVGEVISVGKHPDADKLNICQVSNGKETFQVVCGAPNVAVGQKVPFALVGAKLAEDFKIKQAKLRGAESNGMLCSAEELGLAEKSDGILELPSDAKVGQDIRDYLKLDDTVIDVDLTPNRGDCLSIRGIAREVGVLNKSAVNAPQVDDVPNSIDDVFPVELLSPEDCPRYLGRVIRHVDVSAVSPVWLQEKLRRSGIRSIDPAVDVTNYVMLELGQPLHAFDLDVLDKGIQVRKAKQSEKLVLLDGREVDLNKETLVIADHEKALAIAGVMGGEHSGVNKNTQHLFLESAFFNPLSIAGKARTYGMHTDASHRFERGVDYGLPKLAIERATQLLLEIVGGEAGPVIVTDADLPASKEVKLRASKVLSLLGLDIPAAEIVDILTRLGLEVLESDSESWLFKVPSWRFDISIEVDLLEELARIYGYNNLPISVAATGGHLKSATESKISLKQLRRRLVSQGYQEVISYSFVEPELENKLSQQGVQAITLSNPISSEMSVMRRNLWSGLLQTLKYNQNRQQDRVRIFESGLVFSKTDDGIQQDAMLGGLIWGNQVPEQWAESARSNDFYDIKGDVESLLGMTNDFSAFSFEAGEHPALQVGQTACITRDQKAIGWLGALNPQLQKALDIPGKVYLFELAIKDLIEASQTKVSTLSKYPSVRRDLALVVDTNLNYADLESVIREHAGEFLEKIVLFDVYQGENIQAGKQSLALGLTFQNPSRTLNDDEINGIINKCIKALEAQFNAELR</sequence>
<evidence type="ECO:0000256" key="11">
    <source>
        <dbReference type="ARBA" id="ARBA00022884"/>
    </source>
</evidence>
<evidence type="ECO:0000256" key="14">
    <source>
        <dbReference type="ARBA" id="ARBA00049255"/>
    </source>
</evidence>
<comment type="subunit">
    <text evidence="3 15">Tetramer of two alpha and two beta subunits.</text>
</comment>
<evidence type="ECO:0000256" key="16">
    <source>
        <dbReference type="PROSITE-ProRule" id="PRU00209"/>
    </source>
</evidence>
<accession>A0A2A5CD05</accession>
<keyword evidence="9 15" id="KW-0067">ATP-binding</keyword>
<dbReference type="SMART" id="SM00873">
    <property type="entry name" value="B3_4"/>
    <property type="match status" value="1"/>
</dbReference>
<reference evidence="21" key="1">
    <citation type="submission" date="2017-08" db="EMBL/GenBank/DDBJ databases">
        <title>A dynamic microbial community with high functional redundancy inhabits the cold, oxic subseafloor aquifer.</title>
        <authorList>
            <person name="Tully B.J."/>
            <person name="Wheat C.G."/>
            <person name="Glazer B.T."/>
            <person name="Huber J.A."/>
        </authorList>
    </citation>
    <scope>NUCLEOTIDE SEQUENCE [LARGE SCALE GENOMIC DNA]</scope>
</reference>
<keyword evidence="7 15" id="KW-0479">Metal-binding</keyword>
<dbReference type="NCBIfam" id="NF045760">
    <property type="entry name" value="YtpR"/>
    <property type="match status" value="1"/>
</dbReference>
<dbReference type="GO" id="GO:0000049">
    <property type="term" value="F:tRNA binding"/>
    <property type="evidence" value="ECO:0007669"/>
    <property type="project" value="UniProtKB-UniRule"/>
</dbReference>
<dbReference type="EC" id="6.1.1.20" evidence="15"/>
<dbReference type="SMART" id="SM00874">
    <property type="entry name" value="B5"/>
    <property type="match status" value="1"/>
</dbReference>
<evidence type="ECO:0000256" key="3">
    <source>
        <dbReference type="ARBA" id="ARBA00011209"/>
    </source>
</evidence>
<dbReference type="InterPro" id="IPR005147">
    <property type="entry name" value="tRNA_synthase_B5-dom"/>
</dbReference>
<dbReference type="PANTHER" id="PTHR10947">
    <property type="entry name" value="PHENYLALANYL-TRNA SYNTHETASE BETA CHAIN AND LEUCINE-RICH REPEAT-CONTAINING PROTEIN 47"/>
    <property type="match status" value="1"/>
</dbReference>
<evidence type="ECO:0000313" key="20">
    <source>
        <dbReference type="EMBL" id="PCJ41408.1"/>
    </source>
</evidence>
<dbReference type="InterPro" id="IPR009061">
    <property type="entry name" value="DNA-bd_dom_put_sf"/>
</dbReference>
<dbReference type="Pfam" id="PF03484">
    <property type="entry name" value="B5"/>
    <property type="match status" value="1"/>
</dbReference>
<keyword evidence="5 16" id="KW-0820">tRNA-binding</keyword>
<feature type="binding site" evidence="15">
    <location>
        <position position="458"/>
    </location>
    <ligand>
        <name>Mg(2+)</name>
        <dbReference type="ChEBI" id="CHEBI:18420"/>
        <note>shared with alpha subunit</note>
    </ligand>
</feature>
<evidence type="ECO:0000259" key="17">
    <source>
        <dbReference type="PROSITE" id="PS50886"/>
    </source>
</evidence>
<dbReference type="PROSITE" id="PS51447">
    <property type="entry name" value="FDX_ACB"/>
    <property type="match status" value="1"/>
</dbReference>
<evidence type="ECO:0000256" key="7">
    <source>
        <dbReference type="ARBA" id="ARBA00022723"/>
    </source>
</evidence>
<dbReference type="InterPro" id="IPR041616">
    <property type="entry name" value="PheRS_beta_core"/>
</dbReference>
<dbReference type="InterPro" id="IPR005121">
    <property type="entry name" value="Fdx_antiC-bd"/>
</dbReference>
<dbReference type="Pfam" id="PF17759">
    <property type="entry name" value="tRNA_synthFbeta"/>
    <property type="match status" value="1"/>
</dbReference>
<keyword evidence="13 15" id="KW-0030">Aminoacyl-tRNA synthetase</keyword>
<dbReference type="Gene3D" id="3.30.70.380">
    <property type="entry name" value="Ferrodoxin-fold anticodon-binding domain"/>
    <property type="match status" value="1"/>
</dbReference>
<name>A0A2A5CD05_9GAMM</name>
<dbReference type="SUPFAM" id="SSF54991">
    <property type="entry name" value="Anticodon-binding domain of PheRS"/>
    <property type="match status" value="1"/>
</dbReference>
<dbReference type="GO" id="GO:0006432">
    <property type="term" value="P:phenylalanyl-tRNA aminoacylation"/>
    <property type="evidence" value="ECO:0007669"/>
    <property type="project" value="UniProtKB-UniRule"/>
</dbReference>
<dbReference type="Pfam" id="PF03147">
    <property type="entry name" value="FDX-ACB"/>
    <property type="match status" value="1"/>
</dbReference>
<protein>
    <recommendedName>
        <fullName evidence="15">Phenylalanine--tRNA ligase beta subunit</fullName>
        <ecNumber evidence="15">6.1.1.20</ecNumber>
    </recommendedName>
    <alternativeName>
        <fullName evidence="15">Phenylalanyl-tRNA synthetase beta subunit</fullName>
        <shortName evidence="15">PheRS</shortName>
    </alternativeName>
</protein>
<dbReference type="SMART" id="SM00896">
    <property type="entry name" value="FDX-ACB"/>
    <property type="match status" value="1"/>
</dbReference>
<evidence type="ECO:0000256" key="9">
    <source>
        <dbReference type="ARBA" id="ARBA00022840"/>
    </source>
</evidence>
<gene>
    <name evidence="15" type="primary">pheT</name>
    <name evidence="20" type="ORF">COA71_07530</name>
</gene>
<keyword evidence="12 15" id="KW-0648">Protein biosynthesis</keyword>
<dbReference type="InterPro" id="IPR004532">
    <property type="entry name" value="Phe-tRNA-ligase_IIc_bsu_bact"/>
</dbReference>
<evidence type="ECO:0000256" key="10">
    <source>
        <dbReference type="ARBA" id="ARBA00022842"/>
    </source>
</evidence>
<evidence type="ECO:0000256" key="5">
    <source>
        <dbReference type="ARBA" id="ARBA00022555"/>
    </source>
</evidence>
<feature type="binding site" evidence="15">
    <location>
        <position position="462"/>
    </location>
    <ligand>
        <name>Mg(2+)</name>
        <dbReference type="ChEBI" id="CHEBI:18420"/>
        <note>shared with alpha subunit</note>
    </ligand>
</feature>
<evidence type="ECO:0000256" key="1">
    <source>
        <dbReference type="ARBA" id="ARBA00004496"/>
    </source>
</evidence>
<dbReference type="InterPro" id="IPR020825">
    <property type="entry name" value="Phe-tRNA_synthase-like_B3/B4"/>
</dbReference>
<dbReference type="Proteomes" id="UP000228987">
    <property type="component" value="Unassembled WGS sequence"/>
</dbReference>
<dbReference type="PROSITE" id="PS51483">
    <property type="entry name" value="B5"/>
    <property type="match status" value="1"/>
</dbReference>
<dbReference type="InterPro" id="IPR012340">
    <property type="entry name" value="NA-bd_OB-fold"/>
</dbReference>
<dbReference type="CDD" id="cd00769">
    <property type="entry name" value="PheRS_beta_core"/>
    <property type="match status" value="1"/>
</dbReference>
<dbReference type="FunFam" id="3.50.40.10:FF:000001">
    <property type="entry name" value="Phenylalanine--tRNA ligase beta subunit"/>
    <property type="match status" value="1"/>
</dbReference>
<dbReference type="SUPFAM" id="SSF56037">
    <property type="entry name" value="PheT/TilS domain"/>
    <property type="match status" value="1"/>
</dbReference>
<dbReference type="NCBIfam" id="TIGR00472">
    <property type="entry name" value="pheT_bact"/>
    <property type="match status" value="1"/>
</dbReference>
<feature type="binding site" evidence="15">
    <location>
        <position position="452"/>
    </location>
    <ligand>
        <name>Mg(2+)</name>
        <dbReference type="ChEBI" id="CHEBI:18420"/>
        <note>shared with alpha subunit</note>
    </ligand>
</feature>
<dbReference type="PANTHER" id="PTHR10947:SF0">
    <property type="entry name" value="PHENYLALANINE--TRNA LIGASE BETA SUBUNIT"/>
    <property type="match status" value="1"/>
</dbReference>
<dbReference type="GO" id="GO:0005524">
    <property type="term" value="F:ATP binding"/>
    <property type="evidence" value="ECO:0007669"/>
    <property type="project" value="UniProtKB-UniRule"/>
</dbReference>
<evidence type="ECO:0000256" key="4">
    <source>
        <dbReference type="ARBA" id="ARBA00022490"/>
    </source>
</evidence>
<keyword evidence="11 16" id="KW-0694">RNA-binding</keyword>
<dbReference type="SUPFAM" id="SSF50249">
    <property type="entry name" value="Nucleic acid-binding proteins"/>
    <property type="match status" value="1"/>
</dbReference>
<dbReference type="GO" id="GO:0000287">
    <property type="term" value="F:magnesium ion binding"/>
    <property type="evidence" value="ECO:0007669"/>
    <property type="project" value="UniProtKB-UniRule"/>
</dbReference>
<dbReference type="Gene3D" id="2.40.50.140">
    <property type="entry name" value="Nucleic acid-binding proteins"/>
    <property type="match status" value="1"/>
</dbReference>
<dbReference type="Pfam" id="PF01588">
    <property type="entry name" value="tRNA_bind"/>
    <property type="match status" value="1"/>
</dbReference>
<comment type="catalytic activity">
    <reaction evidence="14 15">
        <text>tRNA(Phe) + L-phenylalanine + ATP = L-phenylalanyl-tRNA(Phe) + AMP + diphosphate + H(+)</text>
        <dbReference type="Rhea" id="RHEA:19413"/>
        <dbReference type="Rhea" id="RHEA-COMP:9668"/>
        <dbReference type="Rhea" id="RHEA-COMP:9699"/>
        <dbReference type="ChEBI" id="CHEBI:15378"/>
        <dbReference type="ChEBI" id="CHEBI:30616"/>
        <dbReference type="ChEBI" id="CHEBI:33019"/>
        <dbReference type="ChEBI" id="CHEBI:58095"/>
        <dbReference type="ChEBI" id="CHEBI:78442"/>
        <dbReference type="ChEBI" id="CHEBI:78531"/>
        <dbReference type="ChEBI" id="CHEBI:456215"/>
        <dbReference type="EC" id="6.1.1.20"/>
    </reaction>
</comment>
<dbReference type="HAMAP" id="MF_00283">
    <property type="entry name" value="Phe_tRNA_synth_beta1"/>
    <property type="match status" value="1"/>
</dbReference>
<dbReference type="InterPro" id="IPR033714">
    <property type="entry name" value="tRNA_bind_bactPheRS"/>
</dbReference>
<dbReference type="InterPro" id="IPR045864">
    <property type="entry name" value="aa-tRNA-synth_II/BPL/LPL"/>
</dbReference>
<keyword evidence="8 15" id="KW-0547">Nucleotide-binding</keyword>
<dbReference type="Gene3D" id="3.30.930.10">
    <property type="entry name" value="Bira Bifunctional Protein, Domain 2"/>
    <property type="match status" value="1"/>
</dbReference>
<comment type="subcellular location">
    <subcellularLocation>
        <location evidence="1 15">Cytoplasm</location>
    </subcellularLocation>
</comment>
<evidence type="ECO:0000259" key="19">
    <source>
        <dbReference type="PROSITE" id="PS51483"/>
    </source>
</evidence>
<keyword evidence="4 15" id="KW-0963">Cytoplasm</keyword>
<dbReference type="InterPro" id="IPR036690">
    <property type="entry name" value="Fdx_antiC-bd_sf"/>
</dbReference>
<dbReference type="GO" id="GO:0009328">
    <property type="term" value="C:phenylalanine-tRNA ligase complex"/>
    <property type="evidence" value="ECO:0007669"/>
    <property type="project" value="TreeGrafter"/>
</dbReference>
<dbReference type="SUPFAM" id="SSF55681">
    <property type="entry name" value="Class II aaRS and biotin synthetases"/>
    <property type="match status" value="1"/>
</dbReference>
<dbReference type="InterPro" id="IPR002547">
    <property type="entry name" value="tRNA-bd_dom"/>
</dbReference>
<evidence type="ECO:0000256" key="8">
    <source>
        <dbReference type="ARBA" id="ARBA00022741"/>
    </source>
</evidence>
<evidence type="ECO:0000256" key="6">
    <source>
        <dbReference type="ARBA" id="ARBA00022598"/>
    </source>
</evidence>
<dbReference type="PROSITE" id="PS50886">
    <property type="entry name" value="TRBD"/>
    <property type="match status" value="1"/>
</dbReference>
<comment type="caution">
    <text evidence="20">The sequence shown here is derived from an EMBL/GenBank/DDBJ whole genome shotgun (WGS) entry which is preliminary data.</text>
</comment>
<evidence type="ECO:0000256" key="13">
    <source>
        <dbReference type="ARBA" id="ARBA00023146"/>
    </source>
</evidence>
<dbReference type="InterPro" id="IPR045060">
    <property type="entry name" value="Phe-tRNA-ligase_IIc_bsu"/>
</dbReference>
<dbReference type="CDD" id="cd02796">
    <property type="entry name" value="tRNA_bind_bactPheRS"/>
    <property type="match status" value="1"/>
</dbReference>
<keyword evidence="6 15" id="KW-0436">Ligase</keyword>
<evidence type="ECO:0000256" key="15">
    <source>
        <dbReference type="HAMAP-Rule" id="MF_00283"/>
    </source>
</evidence>
<dbReference type="Gene3D" id="3.30.56.10">
    <property type="match status" value="2"/>
</dbReference>
<organism evidence="20 21">
    <name type="scientific">SAR86 cluster bacterium</name>
    <dbReference type="NCBI Taxonomy" id="2030880"/>
    <lineage>
        <taxon>Bacteria</taxon>
        <taxon>Pseudomonadati</taxon>
        <taxon>Pseudomonadota</taxon>
        <taxon>Gammaproteobacteria</taxon>
        <taxon>SAR86 cluster</taxon>
    </lineage>
</organism>
<dbReference type="SUPFAM" id="SSF46955">
    <property type="entry name" value="Putative DNA-binding domain"/>
    <property type="match status" value="1"/>
</dbReference>
<evidence type="ECO:0000259" key="18">
    <source>
        <dbReference type="PROSITE" id="PS51447"/>
    </source>
</evidence>
<dbReference type="FunFam" id="2.40.50.140:FF:000045">
    <property type="entry name" value="Phenylalanine--tRNA ligase beta subunit"/>
    <property type="match status" value="1"/>
</dbReference>
<dbReference type="Gene3D" id="3.50.40.10">
    <property type="entry name" value="Phenylalanyl-trna Synthetase, Chain B, domain 3"/>
    <property type="match status" value="1"/>
</dbReference>
<evidence type="ECO:0000256" key="2">
    <source>
        <dbReference type="ARBA" id="ARBA00008653"/>
    </source>
</evidence>
<dbReference type="AlphaFoldDB" id="A0A2A5CD05"/>
<evidence type="ECO:0000256" key="12">
    <source>
        <dbReference type="ARBA" id="ARBA00022917"/>
    </source>
</evidence>
<dbReference type="EMBL" id="NVWI01000005">
    <property type="protein sequence ID" value="PCJ41408.1"/>
    <property type="molecule type" value="Genomic_DNA"/>
</dbReference>
<feature type="domain" description="FDX-ACB" evidence="18">
    <location>
        <begin position="697"/>
        <end position="790"/>
    </location>
</feature>
<comment type="cofactor">
    <cofactor evidence="15">
        <name>Mg(2+)</name>
        <dbReference type="ChEBI" id="CHEBI:18420"/>
    </cofactor>
    <text evidence="15">Binds 2 magnesium ions per tetramer.</text>
</comment>
<dbReference type="Pfam" id="PF03483">
    <property type="entry name" value="B3_4"/>
    <property type="match status" value="1"/>
</dbReference>
<dbReference type="InterPro" id="IPR005146">
    <property type="entry name" value="B3/B4_tRNA-bd"/>
</dbReference>
<keyword evidence="10 15" id="KW-0460">Magnesium</keyword>